<accession>A0A0J1GHG0</accession>
<dbReference type="CDD" id="cd00082">
    <property type="entry name" value="HisKA"/>
    <property type="match status" value="1"/>
</dbReference>
<evidence type="ECO:0000256" key="11">
    <source>
        <dbReference type="ARBA" id="ARBA00022840"/>
    </source>
</evidence>
<sequence>MTLRKWWPTSLLARTLWFTLLAVFLAQAIATGIWYGQSKQRDLAGLESASASMANMFASTVTFFQSLPLEYRHIVLDQLRNMGGTRFFVSFNQEEIRIDPIPDSLMKRTAVHVFEDVLAEKLPRVDVIRVEFSRPETLHVLKNDILLSDLPKSWAHYSLSLEPLNPPILVVQLELAKNEWLYIAALLPAPYVTLENQIITSQQVIFMLFMTALLLLFTFFMIRRQTKPLKRLANAANAMSFDIYQQPLKEEGASELVTATRAFNRMQSRVRRYIDDREHLFSAISHDLKTPITRLRLRAELIDDESKIEKFNRDLDELEMMVKGALQTVRDTDLHENLTQVDVNELLRTIAECHNQDEIRVHLPKIRIAPLTGKPLALKRCFSNLIDNGVKYGHEVRLIIVDERESLIVIIKDKGPGIPEEALEAVFEPYVRVADDDEGHGLGLGIARNIIHAHGGDMAIENASDGGLEVKVYIPRLLKEE</sequence>
<dbReference type="GO" id="GO:0000155">
    <property type="term" value="F:phosphorelay sensor kinase activity"/>
    <property type="evidence" value="ECO:0007669"/>
    <property type="project" value="InterPro"/>
</dbReference>
<dbReference type="AlphaFoldDB" id="A0A0J1GHG0"/>
<feature type="domain" description="Histidine kinase" evidence="17">
    <location>
        <begin position="283"/>
        <end position="478"/>
    </location>
</feature>
<keyword evidence="13" id="KW-0902">Two-component regulatory system</keyword>
<dbReference type="Gene3D" id="1.10.287.130">
    <property type="match status" value="1"/>
</dbReference>
<evidence type="ECO:0000256" key="1">
    <source>
        <dbReference type="ARBA" id="ARBA00000085"/>
    </source>
</evidence>
<dbReference type="InterPro" id="IPR036097">
    <property type="entry name" value="HisK_dim/P_sf"/>
</dbReference>
<evidence type="ECO:0000256" key="4">
    <source>
        <dbReference type="ARBA" id="ARBA00022475"/>
    </source>
</evidence>
<keyword evidence="5" id="KW-0997">Cell inner membrane</keyword>
<dbReference type="InterPro" id="IPR003661">
    <property type="entry name" value="HisK_dim/P_dom"/>
</dbReference>
<evidence type="ECO:0000259" key="18">
    <source>
        <dbReference type="PROSITE" id="PS50885"/>
    </source>
</evidence>
<keyword evidence="10 19" id="KW-0418">Kinase</keyword>
<dbReference type="InterPro" id="IPR050980">
    <property type="entry name" value="2C_sensor_his_kinase"/>
</dbReference>
<comment type="catalytic activity">
    <reaction evidence="1">
        <text>ATP + protein L-histidine = ADP + protein N-phospho-L-histidine.</text>
        <dbReference type="EC" id="2.7.13.3"/>
    </reaction>
</comment>
<evidence type="ECO:0000259" key="17">
    <source>
        <dbReference type="PROSITE" id="PS50109"/>
    </source>
</evidence>
<dbReference type="InterPro" id="IPR004358">
    <property type="entry name" value="Sig_transdc_His_kin-like_C"/>
</dbReference>
<proteinExistence type="predicted"/>
<dbReference type="Pfam" id="PF00672">
    <property type="entry name" value="HAMP"/>
    <property type="match status" value="1"/>
</dbReference>
<dbReference type="PANTHER" id="PTHR44936">
    <property type="entry name" value="SENSOR PROTEIN CREC"/>
    <property type="match status" value="1"/>
</dbReference>
<comment type="subcellular location">
    <subcellularLocation>
        <location evidence="2">Cell inner membrane</location>
        <topology evidence="2">Multi-pass membrane protein</topology>
    </subcellularLocation>
</comment>
<dbReference type="SMART" id="SM00388">
    <property type="entry name" value="HisKA"/>
    <property type="match status" value="1"/>
</dbReference>
<dbReference type="Pfam" id="PF02518">
    <property type="entry name" value="HATPase_c"/>
    <property type="match status" value="1"/>
</dbReference>
<feature type="coiled-coil region" evidence="15">
    <location>
        <begin position="301"/>
        <end position="328"/>
    </location>
</feature>
<evidence type="ECO:0000256" key="9">
    <source>
        <dbReference type="ARBA" id="ARBA00022741"/>
    </source>
</evidence>
<evidence type="ECO:0000256" key="10">
    <source>
        <dbReference type="ARBA" id="ARBA00022777"/>
    </source>
</evidence>
<evidence type="ECO:0000256" key="15">
    <source>
        <dbReference type="SAM" id="Coils"/>
    </source>
</evidence>
<name>A0A0J1GHG0_9GAMM</name>
<evidence type="ECO:0000256" key="5">
    <source>
        <dbReference type="ARBA" id="ARBA00022519"/>
    </source>
</evidence>
<organism evidence="19 20">
    <name type="scientific">Photobacterium aphoticum</name>
    <dbReference type="NCBI Taxonomy" id="754436"/>
    <lineage>
        <taxon>Bacteria</taxon>
        <taxon>Pseudomonadati</taxon>
        <taxon>Pseudomonadota</taxon>
        <taxon>Gammaproteobacteria</taxon>
        <taxon>Vibrionales</taxon>
        <taxon>Vibrionaceae</taxon>
        <taxon>Photobacterium</taxon>
    </lineage>
</organism>
<dbReference type="InterPro" id="IPR036890">
    <property type="entry name" value="HATPase_C_sf"/>
</dbReference>
<dbReference type="PRINTS" id="PR00344">
    <property type="entry name" value="BCTRLSENSOR"/>
</dbReference>
<feature type="transmembrane region" description="Helical" evidence="16">
    <location>
        <begin position="204"/>
        <end position="222"/>
    </location>
</feature>
<protein>
    <recommendedName>
        <fullName evidence="3">histidine kinase</fullName>
        <ecNumber evidence="3">2.7.13.3</ecNumber>
    </recommendedName>
</protein>
<dbReference type="InterPro" id="IPR003594">
    <property type="entry name" value="HATPase_dom"/>
</dbReference>
<keyword evidence="7" id="KW-0808">Transferase</keyword>
<gene>
    <name evidence="19" type="ORF">ABT58_19300</name>
</gene>
<evidence type="ECO:0000256" key="13">
    <source>
        <dbReference type="ARBA" id="ARBA00023012"/>
    </source>
</evidence>
<keyword evidence="15" id="KW-0175">Coiled coil</keyword>
<dbReference type="Pfam" id="PF00512">
    <property type="entry name" value="HisKA"/>
    <property type="match status" value="1"/>
</dbReference>
<evidence type="ECO:0000256" key="3">
    <source>
        <dbReference type="ARBA" id="ARBA00012438"/>
    </source>
</evidence>
<evidence type="ECO:0000256" key="2">
    <source>
        <dbReference type="ARBA" id="ARBA00004429"/>
    </source>
</evidence>
<keyword evidence="12 16" id="KW-1133">Transmembrane helix</keyword>
<keyword evidence="9" id="KW-0547">Nucleotide-binding</keyword>
<dbReference type="Proteomes" id="UP000036426">
    <property type="component" value="Unassembled WGS sequence"/>
</dbReference>
<dbReference type="PANTHER" id="PTHR44936:SF5">
    <property type="entry name" value="SENSOR HISTIDINE KINASE ENVZ"/>
    <property type="match status" value="1"/>
</dbReference>
<reference evidence="19 20" key="1">
    <citation type="submission" date="2015-05" db="EMBL/GenBank/DDBJ databases">
        <title>Photobacterium galathea sp. nov.</title>
        <authorList>
            <person name="Machado H."/>
            <person name="Gram L."/>
        </authorList>
    </citation>
    <scope>NUCLEOTIDE SEQUENCE [LARGE SCALE GENOMIC DNA]</scope>
    <source>
        <strain evidence="19 20">DSM 25995</strain>
    </source>
</reference>
<evidence type="ECO:0000256" key="12">
    <source>
        <dbReference type="ARBA" id="ARBA00022989"/>
    </source>
</evidence>
<dbReference type="PATRIC" id="fig|754436.4.peg.4086"/>
<keyword evidence="20" id="KW-1185">Reference proteome</keyword>
<evidence type="ECO:0000256" key="6">
    <source>
        <dbReference type="ARBA" id="ARBA00022553"/>
    </source>
</evidence>
<dbReference type="SMART" id="SM00304">
    <property type="entry name" value="HAMP"/>
    <property type="match status" value="1"/>
</dbReference>
<evidence type="ECO:0000313" key="20">
    <source>
        <dbReference type="Proteomes" id="UP000036426"/>
    </source>
</evidence>
<keyword evidence="14 16" id="KW-0472">Membrane</keyword>
<comment type="caution">
    <text evidence="19">The sequence shown here is derived from an EMBL/GenBank/DDBJ whole genome shotgun (WGS) entry which is preliminary data.</text>
</comment>
<evidence type="ECO:0000256" key="16">
    <source>
        <dbReference type="SAM" id="Phobius"/>
    </source>
</evidence>
<dbReference type="InterPro" id="IPR003660">
    <property type="entry name" value="HAMP_dom"/>
</dbReference>
<evidence type="ECO:0000256" key="14">
    <source>
        <dbReference type="ARBA" id="ARBA00023136"/>
    </source>
</evidence>
<dbReference type="GO" id="GO:0005886">
    <property type="term" value="C:plasma membrane"/>
    <property type="evidence" value="ECO:0007669"/>
    <property type="project" value="UniProtKB-SubCell"/>
</dbReference>
<dbReference type="EC" id="2.7.13.3" evidence="3"/>
<dbReference type="OrthoDB" id="9804645at2"/>
<evidence type="ECO:0000256" key="8">
    <source>
        <dbReference type="ARBA" id="ARBA00022692"/>
    </source>
</evidence>
<dbReference type="EMBL" id="LDOV01000037">
    <property type="protein sequence ID" value="KLU99157.1"/>
    <property type="molecule type" value="Genomic_DNA"/>
</dbReference>
<dbReference type="PROSITE" id="PS50109">
    <property type="entry name" value="HIS_KIN"/>
    <property type="match status" value="1"/>
</dbReference>
<evidence type="ECO:0000256" key="7">
    <source>
        <dbReference type="ARBA" id="ARBA00022679"/>
    </source>
</evidence>
<keyword evidence="6" id="KW-0597">Phosphoprotein</keyword>
<keyword evidence="11" id="KW-0067">ATP-binding</keyword>
<dbReference type="Gene3D" id="3.30.565.10">
    <property type="entry name" value="Histidine kinase-like ATPase, C-terminal domain"/>
    <property type="match status" value="1"/>
</dbReference>
<dbReference type="CDD" id="cd06225">
    <property type="entry name" value="HAMP"/>
    <property type="match status" value="1"/>
</dbReference>
<keyword evidence="8 16" id="KW-0812">Transmembrane</keyword>
<dbReference type="SMART" id="SM00387">
    <property type="entry name" value="HATPase_c"/>
    <property type="match status" value="1"/>
</dbReference>
<dbReference type="CDD" id="cd00075">
    <property type="entry name" value="HATPase"/>
    <property type="match status" value="1"/>
</dbReference>
<dbReference type="SUPFAM" id="SSF55874">
    <property type="entry name" value="ATPase domain of HSP90 chaperone/DNA topoisomerase II/histidine kinase"/>
    <property type="match status" value="1"/>
</dbReference>
<feature type="domain" description="HAMP" evidence="18">
    <location>
        <begin position="223"/>
        <end position="275"/>
    </location>
</feature>
<dbReference type="InterPro" id="IPR005467">
    <property type="entry name" value="His_kinase_dom"/>
</dbReference>
<keyword evidence="4" id="KW-1003">Cell membrane</keyword>
<evidence type="ECO:0000313" key="19">
    <source>
        <dbReference type="EMBL" id="KLU99157.1"/>
    </source>
</evidence>
<dbReference type="GO" id="GO:0005524">
    <property type="term" value="F:ATP binding"/>
    <property type="evidence" value="ECO:0007669"/>
    <property type="project" value="UniProtKB-KW"/>
</dbReference>
<dbReference type="PROSITE" id="PS50885">
    <property type="entry name" value="HAMP"/>
    <property type="match status" value="1"/>
</dbReference>
<dbReference type="SUPFAM" id="SSF47384">
    <property type="entry name" value="Homodimeric domain of signal transducing histidine kinase"/>
    <property type="match status" value="1"/>
</dbReference>
<dbReference type="RefSeq" id="WP_047876076.1">
    <property type="nucleotide sequence ID" value="NZ_BMYC01000006.1"/>
</dbReference>